<dbReference type="EMBL" id="JACVVK020000856">
    <property type="protein sequence ID" value="KAK7441240.1"/>
    <property type="molecule type" value="Genomic_DNA"/>
</dbReference>
<reference evidence="1 2" key="1">
    <citation type="journal article" date="2023" name="Sci. Data">
        <title>Genome assembly of the Korean intertidal mud-creeper Batillaria attramentaria.</title>
        <authorList>
            <person name="Patra A.K."/>
            <person name="Ho P.T."/>
            <person name="Jun S."/>
            <person name="Lee S.J."/>
            <person name="Kim Y."/>
            <person name="Won Y.J."/>
        </authorList>
    </citation>
    <scope>NUCLEOTIDE SEQUENCE [LARGE SCALE GENOMIC DNA]</scope>
    <source>
        <strain evidence="1">Wonlab-2016</strain>
    </source>
</reference>
<keyword evidence="2" id="KW-1185">Reference proteome</keyword>
<comment type="caution">
    <text evidence="1">The sequence shown here is derived from an EMBL/GenBank/DDBJ whole genome shotgun (WGS) entry which is preliminary data.</text>
</comment>
<protein>
    <submittedName>
        <fullName evidence="1">Uncharacterized protein</fullName>
    </submittedName>
</protein>
<evidence type="ECO:0000313" key="1">
    <source>
        <dbReference type="EMBL" id="KAK7441240.1"/>
    </source>
</evidence>
<dbReference type="AlphaFoldDB" id="A0ABD0IYS3"/>
<dbReference type="Proteomes" id="UP001519460">
    <property type="component" value="Unassembled WGS sequence"/>
</dbReference>
<accession>A0ABD0IYS3</accession>
<organism evidence="1 2">
    <name type="scientific">Batillaria attramentaria</name>
    <dbReference type="NCBI Taxonomy" id="370345"/>
    <lineage>
        <taxon>Eukaryota</taxon>
        <taxon>Metazoa</taxon>
        <taxon>Spiralia</taxon>
        <taxon>Lophotrochozoa</taxon>
        <taxon>Mollusca</taxon>
        <taxon>Gastropoda</taxon>
        <taxon>Caenogastropoda</taxon>
        <taxon>Sorbeoconcha</taxon>
        <taxon>Cerithioidea</taxon>
        <taxon>Batillariidae</taxon>
        <taxon>Batillaria</taxon>
    </lineage>
</organism>
<evidence type="ECO:0000313" key="2">
    <source>
        <dbReference type="Proteomes" id="UP001519460"/>
    </source>
</evidence>
<gene>
    <name evidence="1" type="ORF">BaRGS_00040582</name>
</gene>
<name>A0ABD0IYS3_9CAEN</name>
<proteinExistence type="predicted"/>
<sequence length="111" mass="12401">MSTVCAETQPVTHTATTPHLVSSANPSGREYDGRYYRTHLFGHKPSRQFQRSVEALNAGNLASFWLESSLTGLFVVYLTADVSPPGNRPVRRSLPCASYPFLWWRDSLIGD</sequence>